<evidence type="ECO:0000313" key="4">
    <source>
        <dbReference type="EMBL" id="MDQ0114548.1"/>
    </source>
</evidence>
<evidence type="ECO:0000256" key="1">
    <source>
        <dbReference type="ARBA" id="ARBA00007118"/>
    </source>
</evidence>
<protein>
    <submittedName>
        <fullName evidence="4">Nitroreductase</fullName>
    </submittedName>
</protein>
<keyword evidence="5" id="KW-1185">Reference proteome</keyword>
<name>A0ABT9U680_PAEHA</name>
<keyword evidence="2" id="KW-0560">Oxidoreductase</keyword>
<sequence>MSSSVHADFLSLFRERHSVRYFDASYKLNEQEIKDLLEIAGAAPSSWNLQHWKFIAFTEATAKEKLLPIANGQKQIVDASVTVAILGDLEANRNAETVYGPVIRSGLEDSYAGYASHQILFAQIEEAYAASESSSYRRDEAIRNASLAAMQLMLAAKAKGLDSGPMVGFDADAFVKAFNVPPRYVPVLLVAIGKAAKPARPTSRFPAEQTIIWNGFEPD</sequence>
<evidence type="ECO:0000256" key="2">
    <source>
        <dbReference type="ARBA" id="ARBA00023002"/>
    </source>
</evidence>
<dbReference type="InterPro" id="IPR000415">
    <property type="entry name" value="Nitroreductase-like"/>
</dbReference>
<dbReference type="Pfam" id="PF00881">
    <property type="entry name" value="Nitroreductase"/>
    <property type="match status" value="1"/>
</dbReference>
<reference evidence="4 5" key="1">
    <citation type="submission" date="2023-07" db="EMBL/GenBank/DDBJ databases">
        <title>Sorghum-associated microbial communities from plants grown in Nebraska, USA.</title>
        <authorList>
            <person name="Schachtman D."/>
        </authorList>
    </citation>
    <scope>NUCLEOTIDE SEQUENCE [LARGE SCALE GENOMIC DNA]</scope>
    <source>
        <strain evidence="4 5">CC482</strain>
    </source>
</reference>
<dbReference type="InterPro" id="IPR029479">
    <property type="entry name" value="Nitroreductase"/>
</dbReference>
<evidence type="ECO:0000313" key="5">
    <source>
        <dbReference type="Proteomes" id="UP001229346"/>
    </source>
</evidence>
<organism evidence="4 5">
    <name type="scientific">Paenibacillus harenae</name>
    <dbReference type="NCBI Taxonomy" id="306543"/>
    <lineage>
        <taxon>Bacteria</taxon>
        <taxon>Bacillati</taxon>
        <taxon>Bacillota</taxon>
        <taxon>Bacilli</taxon>
        <taxon>Bacillales</taxon>
        <taxon>Paenibacillaceae</taxon>
        <taxon>Paenibacillus</taxon>
    </lineage>
</organism>
<comment type="similarity">
    <text evidence="1">Belongs to the nitroreductase family.</text>
</comment>
<dbReference type="PANTHER" id="PTHR43673">
    <property type="entry name" value="NAD(P)H NITROREDUCTASE YDGI-RELATED"/>
    <property type="match status" value="1"/>
</dbReference>
<dbReference type="Proteomes" id="UP001229346">
    <property type="component" value="Unassembled WGS sequence"/>
</dbReference>
<dbReference type="RefSeq" id="WP_307205938.1">
    <property type="nucleotide sequence ID" value="NZ_JAUSSU010000008.1"/>
</dbReference>
<dbReference type="EMBL" id="JAUSSU010000008">
    <property type="protein sequence ID" value="MDQ0114548.1"/>
    <property type="molecule type" value="Genomic_DNA"/>
</dbReference>
<evidence type="ECO:0000259" key="3">
    <source>
        <dbReference type="Pfam" id="PF00881"/>
    </source>
</evidence>
<gene>
    <name evidence="4" type="ORF">J2T15_004004</name>
</gene>
<dbReference type="CDD" id="cd02137">
    <property type="entry name" value="MhqN-like"/>
    <property type="match status" value="1"/>
</dbReference>
<feature type="domain" description="Nitroreductase" evidence="3">
    <location>
        <begin position="14"/>
        <end position="194"/>
    </location>
</feature>
<dbReference type="PANTHER" id="PTHR43673:SF3">
    <property type="entry name" value="NAD(P)H NITROREDUCTASE YODC-RELATED"/>
    <property type="match status" value="1"/>
</dbReference>
<dbReference type="SUPFAM" id="SSF55469">
    <property type="entry name" value="FMN-dependent nitroreductase-like"/>
    <property type="match status" value="1"/>
</dbReference>
<proteinExistence type="inferred from homology"/>
<comment type="caution">
    <text evidence="4">The sequence shown here is derived from an EMBL/GenBank/DDBJ whole genome shotgun (WGS) entry which is preliminary data.</text>
</comment>
<accession>A0ABT9U680</accession>
<dbReference type="Gene3D" id="3.40.109.10">
    <property type="entry name" value="NADH Oxidase"/>
    <property type="match status" value="1"/>
</dbReference>